<name>A0A4Q4T139_9PEZI</name>
<protein>
    <submittedName>
        <fullName evidence="2">Uncharacterized protein</fullName>
    </submittedName>
</protein>
<gene>
    <name evidence="2" type="ORF">DL764_008356</name>
</gene>
<dbReference type="EMBL" id="QJNU01000643">
    <property type="protein sequence ID" value="RYO90946.1"/>
    <property type="molecule type" value="Genomic_DNA"/>
</dbReference>
<accession>A0A4Q4T139</accession>
<reference evidence="2 3" key="1">
    <citation type="submission" date="2018-06" db="EMBL/GenBank/DDBJ databases">
        <title>Complete Genomes of Monosporascus.</title>
        <authorList>
            <person name="Robinson A.J."/>
            <person name="Natvig D.O."/>
        </authorList>
    </citation>
    <scope>NUCLEOTIDE SEQUENCE [LARGE SCALE GENOMIC DNA]</scope>
    <source>
        <strain evidence="2 3">CBS 110550</strain>
    </source>
</reference>
<feature type="region of interest" description="Disordered" evidence="1">
    <location>
        <begin position="1"/>
        <end position="21"/>
    </location>
</feature>
<organism evidence="2 3">
    <name type="scientific">Monosporascus ibericus</name>
    <dbReference type="NCBI Taxonomy" id="155417"/>
    <lineage>
        <taxon>Eukaryota</taxon>
        <taxon>Fungi</taxon>
        <taxon>Dikarya</taxon>
        <taxon>Ascomycota</taxon>
        <taxon>Pezizomycotina</taxon>
        <taxon>Sordariomycetes</taxon>
        <taxon>Xylariomycetidae</taxon>
        <taxon>Xylariales</taxon>
        <taxon>Xylariales incertae sedis</taxon>
        <taxon>Monosporascus</taxon>
    </lineage>
</organism>
<evidence type="ECO:0000256" key="1">
    <source>
        <dbReference type="SAM" id="MobiDB-lite"/>
    </source>
</evidence>
<evidence type="ECO:0000313" key="3">
    <source>
        <dbReference type="Proteomes" id="UP000293360"/>
    </source>
</evidence>
<proteinExistence type="predicted"/>
<dbReference type="AlphaFoldDB" id="A0A4Q4T139"/>
<comment type="caution">
    <text evidence="2">The sequence shown here is derived from an EMBL/GenBank/DDBJ whole genome shotgun (WGS) entry which is preliminary data.</text>
</comment>
<sequence>MDHGVAQYQGGPEKSRTSVHSGKVQVAFKKEASRTGPKQGCLEFWVYELQDNGIFSTMPPLDADLSSALTFLKVPEAH</sequence>
<keyword evidence="3" id="KW-1185">Reference proteome</keyword>
<evidence type="ECO:0000313" key="2">
    <source>
        <dbReference type="EMBL" id="RYO90946.1"/>
    </source>
</evidence>
<dbReference type="Proteomes" id="UP000293360">
    <property type="component" value="Unassembled WGS sequence"/>
</dbReference>